<keyword evidence="2" id="KW-1185">Reference proteome</keyword>
<dbReference type="EMBL" id="JANAKD010000075">
    <property type="protein sequence ID" value="KAJ3498039.1"/>
    <property type="molecule type" value="Genomic_DNA"/>
</dbReference>
<organism evidence="1 2">
    <name type="scientific">Lecanicillium saksenae</name>
    <dbReference type="NCBI Taxonomy" id="468837"/>
    <lineage>
        <taxon>Eukaryota</taxon>
        <taxon>Fungi</taxon>
        <taxon>Dikarya</taxon>
        <taxon>Ascomycota</taxon>
        <taxon>Pezizomycotina</taxon>
        <taxon>Sordariomycetes</taxon>
        <taxon>Hypocreomycetidae</taxon>
        <taxon>Hypocreales</taxon>
        <taxon>Cordycipitaceae</taxon>
        <taxon>Lecanicillium</taxon>
    </lineage>
</organism>
<sequence length="377" mass="42342">MASYVFDLPSRVGYNAAMDTAISCVAAALRWRSSLRHFGVASSEDFLLLYGKALRAIQCSIEDAEQCLTAETLAATELLCMFEALIRETKRPSAQHAAGVYHLVQHRGAERFATEFEKSLLAAYASVLIIDAYFGGKHLFLEEPEWQSVLQSCIIADPKVGDRSALRISLLQALTYAPGVLSDCALFINDQKSDKAEKQKLLCRVDQFRTRLYHWHSVWGSHAFHPFNSDGSLVREIKYGEQHKWGEMLGQLCIYEAFLVVFNRLHVALRGSDAHNVEAQSQRIAKNMVDMGAWKDCDSTDEIPRCVTHGVRPNAVQETVIFHCLGAARAVLATMQEWATATSHPGTHEPVGQKALIDKDIFLRWYNSQGFIIHRRE</sequence>
<name>A0ACC1R773_9HYPO</name>
<reference evidence="1" key="1">
    <citation type="submission" date="2022-07" db="EMBL/GenBank/DDBJ databases">
        <title>Genome Sequence of Lecanicillium saksenae.</title>
        <authorList>
            <person name="Buettner E."/>
        </authorList>
    </citation>
    <scope>NUCLEOTIDE SEQUENCE</scope>
    <source>
        <strain evidence="1">VT-O1</strain>
    </source>
</reference>
<comment type="caution">
    <text evidence="1">The sequence shown here is derived from an EMBL/GenBank/DDBJ whole genome shotgun (WGS) entry which is preliminary data.</text>
</comment>
<proteinExistence type="predicted"/>
<gene>
    <name evidence="1" type="ORF">NLG97_g1438</name>
</gene>
<protein>
    <submittedName>
        <fullName evidence="1">Uncharacterized protein</fullName>
    </submittedName>
</protein>
<evidence type="ECO:0000313" key="1">
    <source>
        <dbReference type="EMBL" id="KAJ3498039.1"/>
    </source>
</evidence>
<dbReference type="Proteomes" id="UP001148737">
    <property type="component" value="Unassembled WGS sequence"/>
</dbReference>
<accession>A0ACC1R773</accession>
<evidence type="ECO:0000313" key="2">
    <source>
        <dbReference type="Proteomes" id="UP001148737"/>
    </source>
</evidence>